<evidence type="ECO:0000256" key="1">
    <source>
        <dbReference type="SAM" id="Coils"/>
    </source>
</evidence>
<comment type="caution">
    <text evidence="2">The sequence shown here is derived from an EMBL/GenBank/DDBJ whole genome shotgun (WGS) entry which is preliminary data.</text>
</comment>
<accession>A0A512JRL5</accession>
<evidence type="ECO:0000313" key="2">
    <source>
        <dbReference type="EMBL" id="GEP12523.1"/>
    </source>
</evidence>
<keyword evidence="3" id="KW-1185">Reference proteome</keyword>
<keyword evidence="1" id="KW-0175">Coiled coil</keyword>
<reference evidence="2 3" key="1">
    <citation type="submission" date="2019-07" db="EMBL/GenBank/DDBJ databases">
        <title>Whole genome shotgun sequence of Methylobacterium gnaphalii NBRC 107716.</title>
        <authorList>
            <person name="Hosoyama A."/>
            <person name="Uohara A."/>
            <person name="Ohji S."/>
            <person name="Ichikawa N."/>
        </authorList>
    </citation>
    <scope>NUCLEOTIDE SEQUENCE [LARGE SCALE GENOMIC DNA]</scope>
    <source>
        <strain evidence="2 3">NBRC 107716</strain>
    </source>
</reference>
<name>A0A512JRL5_9HYPH</name>
<proteinExistence type="predicted"/>
<organism evidence="2 3">
    <name type="scientific">Methylobacterium gnaphalii</name>
    <dbReference type="NCBI Taxonomy" id="1010610"/>
    <lineage>
        <taxon>Bacteria</taxon>
        <taxon>Pseudomonadati</taxon>
        <taxon>Pseudomonadota</taxon>
        <taxon>Alphaproteobacteria</taxon>
        <taxon>Hyphomicrobiales</taxon>
        <taxon>Methylobacteriaceae</taxon>
        <taxon>Methylobacterium</taxon>
    </lineage>
</organism>
<dbReference type="Proteomes" id="UP000321750">
    <property type="component" value="Unassembled WGS sequence"/>
</dbReference>
<gene>
    <name evidence="2" type="ORF">MGN01_43680</name>
</gene>
<feature type="coiled-coil region" evidence="1">
    <location>
        <begin position="102"/>
        <end position="146"/>
    </location>
</feature>
<evidence type="ECO:0000313" key="3">
    <source>
        <dbReference type="Proteomes" id="UP000321750"/>
    </source>
</evidence>
<dbReference type="RefSeq" id="WP_170246103.1">
    <property type="nucleotide sequence ID" value="NZ_BJZV01000045.1"/>
</dbReference>
<dbReference type="AlphaFoldDB" id="A0A512JRL5"/>
<sequence length="304" mass="32790">MPVRNVAIRLGVEGDAEVKRRIEETGRAGEQALQKIVPAAEAAGAAVDRQTARWERMAKAARDAEAAGRAQSNVNALFGIGQDTGGSARDSATVFEMQARAAEEAQRQSAALAREMASLRAQFVPLADAAQRYQQALSDIDRAQAAGAISGSQALDARLRETRAYEDATSKIERMGAASKAAAQASVNRQTIVPDRGADVAAYGEELDRLRAKYSPLFAAQQSYLAQLGEIRQAAKVGALAQDEAASRARRVRASAGGGSVQEWGPRPHHEPIRHRFHVHGRRCRHRDALRSRVLSAHHAHGRE</sequence>
<dbReference type="EMBL" id="BJZV01000045">
    <property type="protein sequence ID" value="GEP12523.1"/>
    <property type="molecule type" value="Genomic_DNA"/>
</dbReference>
<protein>
    <recommendedName>
        <fullName evidence="4">Bacteriophage tail tape measure N-terminal domain-containing protein</fullName>
    </recommendedName>
</protein>
<evidence type="ECO:0008006" key="4">
    <source>
        <dbReference type="Google" id="ProtNLM"/>
    </source>
</evidence>